<keyword evidence="2" id="KW-1185">Reference proteome</keyword>
<evidence type="ECO:0000313" key="1">
    <source>
        <dbReference type="EMBL" id="KAF9647238.1"/>
    </source>
</evidence>
<name>A0ACB6ZCX3_THEGA</name>
<organism evidence="1 2">
    <name type="scientific">Thelephora ganbajun</name>
    <name type="common">Ganba fungus</name>
    <dbReference type="NCBI Taxonomy" id="370292"/>
    <lineage>
        <taxon>Eukaryota</taxon>
        <taxon>Fungi</taxon>
        <taxon>Dikarya</taxon>
        <taxon>Basidiomycota</taxon>
        <taxon>Agaricomycotina</taxon>
        <taxon>Agaricomycetes</taxon>
        <taxon>Thelephorales</taxon>
        <taxon>Thelephoraceae</taxon>
        <taxon>Thelephora</taxon>
    </lineage>
</organism>
<dbReference type="EMBL" id="MU118038">
    <property type="protein sequence ID" value="KAF9647238.1"/>
    <property type="molecule type" value="Genomic_DNA"/>
</dbReference>
<reference evidence="1" key="1">
    <citation type="submission" date="2019-10" db="EMBL/GenBank/DDBJ databases">
        <authorList>
            <consortium name="DOE Joint Genome Institute"/>
            <person name="Kuo A."/>
            <person name="Miyauchi S."/>
            <person name="Kiss E."/>
            <person name="Drula E."/>
            <person name="Kohler A."/>
            <person name="Sanchez-Garcia M."/>
            <person name="Andreopoulos B."/>
            <person name="Barry K.W."/>
            <person name="Bonito G."/>
            <person name="Buee M."/>
            <person name="Carver A."/>
            <person name="Chen C."/>
            <person name="Cichocki N."/>
            <person name="Clum A."/>
            <person name="Culley D."/>
            <person name="Crous P.W."/>
            <person name="Fauchery L."/>
            <person name="Girlanda M."/>
            <person name="Hayes R."/>
            <person name="Keri Z."/>
            <person name="Labutti K."/>
            <person name="Lipzen A."/>
            <person name="Lombard V."/>
            <person name="Magnuson J."/>
            <person name="Maillard F."/>
            <person name="Morin E."/>
            <person name="Murat C."/>
            <person name="Nolan M."/>
            <person name="Ohm R."/>
            <person name="Pangilinan J."/>
            <person name="Pereira M."/>
            <person name="Perotto S."/>
            <person name="Peter M."/>
            <person name="Riley R."/>
            <person name="Sitrit Y."/>
            <person name="Stielow B."/>
            <person name="Szollosi G."/>
            <person name="Zifcakova L."/>
            <person name="Stursova M."/>
            <person name="Spatafora J.W."/>
            <person name="Tedersoo L."/>
            <person name="Vaario L.-M."/>
            <person name="Yamada A."/>
            <person name="Yan M."/>
            <person name="Wang P."/>
            <person name="Xu J."/>
            <person name="Bruns T."/>
            <person name="Baldrian P."/>
            <person name="Vilgalys R."/>
            <person name="Henrissat B."/>
            <person name="Grigoriev I.V."/>
            <person name="Hibbett D."/>
            <person name="Nagy L.G."/>
            <person name="Martin F.M."/>
        </authorList>
    </citation>
    <scope>NUCLEOTIDE SEQUENCE</scope>
    <source>
        <strain evidence="1">P2</strain>
    </source>
</reference>
<comment type="caution">
    <text evidence="1">The sequence shown here is derived from an EMBL/GenBank/DDBJ whole genome shotgun (WGS) entry which is preliminary data.</text>
</comment>
<reference evidence="1" key="2">
    <citation type="journal article" date="2020" name="Nat. Commun.">
        <title>Large-scale genome sequencing of mycorrhizal fungi provides insights into the early evolution of symbiotic traits.</title>
        <authorList>
            <person name="Miyauchi S."/>
            <person name="Kiss E."/>
            <person name="Kuo A."/>
            <person name="Drula E."/>
            <person name="Kohler A."/>
            <person name="Sanchez-Garcia M."/>
            <person name="Morin E."/>
            <person name="Andreopoulos B."/>
            <person name="Barry K.W."/>
            <person name="Bonito G."/>
            <person name="Buee M."/>
            <person name="Carver A."/>
            <person name="Chen C."/>
            <person name="Cichocki N."/>
            <person name="Clum A."/>
            <person name="Culley D."/>
            <person name="Crous P.W."/>
            <person name="Fauchery L."/>
            <person name="Girlanda M."/>
            <person name="Hayes R.D."/>
            <person name="Keri Z."/>
            <person name="LaButti K."/>
            <person name="Lipzen A."/>
            <person name="Lombard V."/>
            <person name="Magnuson J."/>
            <person name="Maillard F."/>
            <person name="Murat C."/>
            <person name="Nolan M."/>
            <person name="Ohm R.A."/>
            <person name="Pangilinan J."/>
            <person name="Pereira M.F."/>
            <person name="Perotto S."/>
            <person name="Peter M."/>
            <person name="Pfister S."/>
            <person name="Riley R."/>
            <person name="Sitrit Y."/>
            <person name="Stielow J.B."/>
            <person name="Szollosi G."/>
            <person name="Zifcakova L."/>
            <person name="Stursova M."/>
            <person name="Spatafora J.W."/>
            <person name="Tedersoo L."/>
            <person name="Vaario L.M."/>
            <person name="Yamada A."/>
            <person name="Yan M."/>
            <person name="Wang P."/>
            <person name="Xu J."/>
            <person name="Bruns T."/>
            <person name="Baldrian P."/>
            <person name="Vilgalys R."/>
            <person name="Dunand C."/>
            <person name="Henrissat B."/>
            <person name="Grigoriev I.V."/>
            <person name="Hibbett D."/>
            <person name="Nagy L.G."/>
            <person name="Martin F.M."/>
        </authorList>
    </citation>
    <scope>NUCLEOTIDE SEQUENCE</scope>
    <source>
        <strain evidence="1">P2</strain>
    </source>
</reference>
<dbReference type="Proteomes" id="UP000886501">
    <property type="component" value="Unassembled WGS sequence"/>
</dbReference>
<proteinExistence type="predicted"/>
<evidence type="ECO:0000313" key="2">
    <source>
        <dbReference type="Proteomes" id="UP000886501"/>
    </source>
</evidence>
<gene>
    <name evidence="1" type="ORF">BDM02DRAFT_3129881</name>
</gene>
<protein>
    <submittedName>
        <fullName evidence="1">Uncharacterized protein</fullName>
    </submittedName>
</protein>
<sequence>MVIPEVLDEAALQPFKGLAEKTIRKLDLGTFAGMKPPARSEFRSSWSELGSKGSKFALTIDRRVIDVRTTTARGCVCFVGYRVSTEVRRNVPKGFIVGVKLNSADFGNRKAVAMSGESVLQYVREITSWRFIDFLEITEFAASVSERRVFFSQFSRRVHEPLP</sequence>
<accession>A0ACB6ZCX3</accession>